<dbReference type="PANTHER" id="PTHR33620">
    <property type="entry name" value="UREASE ACCESSORY PROTEIN F"/>
    <property type="match status" value="1"/>
</dbReference>
<evidence type="ECO:0000256" key="3">
    <source>
        <dbReference type="ARBA" id="ARBA00046339"/>
    </source>
</evidence>
<dbReference type="InParanoid" id="A0A1E7FNS1"/>
<name>A0A1E7FNS1_9STRA</name>
<accession>A0A1E7FNS1</accession>
<comment type="similarity">
    <text evidence="3">Belongs to the UreF family.</text>
</comment>
<organism evidence="4 5">
    <name type="scientific">Fragilariopsis cylindrus CCMP1102</name>
    <dbReference type="NCBI Taxonomy" id="635003"/>
    <lineage>
        <taxon>Eukaryota</taxon>
        <taxon>Sar</taxon>
        <taxon>Stramenopiles</taxon>
        <taxon>Ochrophyta</taxon>
        <taxon>Bacillariophyta</taxon>
        <taxon>Bacillariophyceae</taxon>
        <taxon>Bacillariophycidae</taxon>
        <taxon>Bacillariales</taxon>
        <taxon>Bacillariaceae</taxon>
        <taxon>Fragilariopsis</taxon>
    </lineage>
</organism>
<evidence type="ECO:0000256" key="1">
    <source>
        <dbReference type="ARBA" id="ARBA00022988"/>
    </source>
</evidence>
<dbReference type="OrthoDB" id="2550922at2759"/>
<dbReference type="PANTHER" id="PTHR33620:SF1">
    <property type="entry name" value="UREASE ACCESSORY PROTEIN F"/>
    <property type="match status" value="1"/>
</dbReference>
<evidence type="ECO:0000313" key="4">
    <source>
        <dbReference type="EMBL" id="OEU19774.1"/>
    </source>
</evidence>
<protein>
    <recommendedName>
        <fullName evidence="6">Urease accessory protein UreF</fullName>
    </recommendedName>
</protein>
<keyword evidence="5" id="KW-1185">Reference proteome</keyword>
<dbReference type="KEGG" id="fcy:FRACYDRAFT_268087"/>
<sequence>MVTNEPACSASIDQGKSLARVASQWLGQESSHLDILDLLKSVPSPHIAPTLGVIGGLLGLDEIQICRLFAYCMARDIVSSAVRLSLIGPLASVPLLHNVQESAEDGIRAVYAAILKHPDDPLLVAAASAPVIEAIHPCHETLQVRLFRS</sequence>
<dbReference type="InterPro" id="IPR002639">
    <property type="entry name" value="UreF"/>
</dbReference>
<dbReference type="AlphaFoldDB" id="A0A1E7FNS1"/>
<keyword evidence="2" id="KW-0143">Chaperone</keyword>
<dbReference type="Pfam" id="PF01730">
    <property type="entry name" value="UreF"/>
    <property type="match status" value="1"/>
</dbReference>
<dbReference type="EMBL" id="KV784355">
    <property type="protein sequence ID" value="OEU19774.1"/>
    <property type="molecule type" value="Genomic_DNA"/>
</dbReference>
<evidence type="ECO:0000313" key="5">
    <source>
        <dbReference type="Proteomes" id="UP000095751"/>
    </source>
</evidence>
<keyword evidence="1" id="KW-0996">Nickel insertion</keyword>
<evidence type="ECO:0008006" key="6">
    <source>
        <dbReference type="Google" id="ProtNLM"/>
    </source>
</evidence>
<dbReference type="InterPro" id="IPR038277">
    <property type="entry name" value="UreF_sf"/>
</dbReference>
<dbReference type="GO" id="GO:0016151">
    <property type="term" value="F:nickel cation binding"/>
    <property type="evidence" value="ECO:0007669"/>
    <property type="project" value="InterPro"/>
</dbReference>
<dbReference type="Gene3D" id="1.10.4190.10">
    <property type="entry name" value="Urease accessory protein UreF"/>
    <property type="match status" value="1"/>
</dbReference>
<gene>
    <name evidence="4" type="ORF">FRACYDRAFT_268087</name>
</gene>
<proteinExistence type="inferred from homology"/>
<evidence type="ECO:0000256" key="2">
    <source>
        <dbReference type="ARBA" id="ARBA00023186"/>
    </source>
</evidence>
<reference evidence="4 5" key="1">
    <citation type="submission" date="2016-09" db="EMBL/GenBank/DDBJ databases">
        <title>Extensive genetic diversity and differential bi-allelic expression allows diatom success in the polar Southern Ocean.</title>
        <authorList>
            <consortium name="DOE Joint Genome Institute"/>
            <person name="Mock T."/>
            <person name="Otillar R.P."/>
            <person name="Strauss J."/>
            <person name="Dupont C."/>
            <person name="Frickenhaus S."/>
            <person name="Maumus F."/>
            <person name="Mcmullan M."/>
            <person name="Sanges R."/>
            <person name="Schmutz J."/>
            <person name="Toseland A."/>
            <person name="Valas R."/>
            <person name="Veluchamy A."/>
            <person name="Ward B.J."/>
            <person name="Allen A."/>
            <person name="Barry K."/>
            <person name="Falciatore A."/>
            <person name="Ferrante M."/>
            <person name="Fortunato A.E."/>
            <person name="Gloeckner G."/>
            <person name="Gruber A."/>
            <person name="Hipkin R."/>
            <person name="Janech M."/>
            <person name="Kroth P."/>
            <person name="Leese F."/>
            <person name="Lindquist E."/>
            <person name="Lyon B.R."/>
            <person name="Martin J."/>
            <person name="Mayer C."/>
            <person name="Parker M."/>
            <person name="Quesneville H."/>
            <person name="Raymond J."/>
            <person name="Uhlig C."/>
            <person name="Valentin K.U."/>
            <person name="Worden A.Z."/>
            <person name="Armbrust E.V."/>
            <person name="Bowler C."/>
            <person name="Green B."/>
            <person name="Moulton V."/>
            <person name="Van Oosterhout C."/>
            <person name="Grigoriev I."/>
        </authorList>
    </citation>
    <scope>NUCLEOTIDE SEQUENCE [LARGE SCALE GENOMIC DNA]</scope>
    <source>
        <strain evidence="4 5">CCMP1102</strain>
    </source>
</reference>
<dbReference type="Proteomes" id="UP000095751">
    <property type="component" value="Unassembled WGS sequence"/>
</dbReference>